<organism evidence="1 2">
    <name type="scientific">Artomyces pyxidatus</name>
    <dbReference type="NCBI Taxonomy" id="48021"/>
    <lineage>
        <taxon>Eukaryota</taxon>
        <taxon>Fungi</taxon>
        <taxon>Dikarya</taxon>
        <taxon>Basidiomycota</taxon>
        <taxon>Agaricomycotina</taxon>
        <taxon>Agaricomycetes</taxon>
        <taxon>Russulales</taxon>
        <taxon>Auriscalpiaceae</taxon>
        <taxon>Artomyces</taxon>
    </lineage>
</organism>
<name>A0ACB8TET8_9AGAM</name>
<proteinExistence type="predicted"/>
<protein>
    <submittedName>
        <fullName evidence="1">PEBP-like protein</fullName>
    </submittedName>
</protein>
<accession>A0ACB8TET8</accession>
<comment type="caution">
    <text evidence="1">The sequence shown here is derived from an EMBL/GenBank/DDBJ whole genome shotgun (WGS) entry which is preliminary data.</text>
</comment>
<evidence type="ECO:0000313" key="2">
    <source>
        <dbReference type="Proteomes" id="UP000814140"/>
    </source>
</evidence>
<dbReference type="Proteomes" id="UP000814140">
    <property type="component" value="Unassembled WGS sequence"/>
</dbReference>
<evidence type="ECO:0000313" key="1">
    <source>
        <dbReference type="EMBL" id="KAI0066944.1"/>
    </source>
</evidence>
<keyword evidence="2" id="KW-1185">Reference proteome</keyword>
<reference evidence="1" key="1">
    <citation type="submission" date="2021-03" db="EMBL/GenBank/DDBJ databases">
        <authorList>
            <consortium name="DOE Joint Genome Institute"/>
            <person name="Ahrendt S."/>
            <person name="Looney B.P."/>
            <person name="Miyauchi S."/>
            <person name="Morin E."/>
            <person name="Drula E."/>
            <person name="Courty P.E."/>
            <person name="Chicoki N."/>
            <person name="Fauchery L."/>
            <person name="Kohler A."/>
            <person name="Kuo A."/>
            <person name="Labutti K."/>
            <person name="Pangilinan J."/>
            <person name="Lipzen A."/>
            <person name="Riley R."/>
            <person name="Andreopoulos W."/>
            <person name="He G."/>
            <person name="Johnson J."/>
            <person name="Barry K.W."/>
            <person name="Grigoriev I.V."/>
            <person name="Nagy L."/>
            <person name="Hibbett D."/>
            <person name="Henrissat B."/>
            <person name="Matheny P.B."/>
            <person name="Labbe J."/>
            <person name="Martin F."/>
        </authorList>
    </citation>
    <scope>NUCLEOTIDE SEQUENCE</scope>
    <source>
        <strain evidence="1">HHB10654</strain>
    </source>
</reference>
<sequence>MSLDPMSAVLSTLRRESLIPDVIPEGFQPSLLFSVVYPNGKEVLLGNELTVEDTLDEPSIVMTPLNIPFEQAVSDGSDPTADLSYTLVMLDPDAPTRADPIYREFRHWVVTGLKAPSARTSEATGGIIALRTKPSTTPYRAPGPRPSSGVHRYTFLLFQEPSSSDGPFGIPSDAPEHGAALEERRKWGGVEFGERFGLKLVGASFFLVRAD</sequence>
<reference evidence="1" key="2">
    <citation type="journal article" date="2022" name="New Phytol.">
        <title>Evolutionary transition to the ectomycorrhizal habit in the genomes of a hyperdiverse lineage of mushroom-forming fungi.</title>
        <authorList>
            <person name="Looney B."/>
            <person name="Miyauchi S."/>
            <person name="Morin E."/>
            <person name="Drula E."/>
            <person name="Courty P.E."/>
            <person name="Kohler A."/>
            <person name="Kuo A."/>
            <person name="LaButti K."/>
            <person name="Pangilinan J."/>
            <person name="Lipzen A."/>
            <person name="Riley R."/>
            <person name="Andreopoulos W."/>
            <person name="He G."/>
            <person name="Johnson J."/>
            <person name="Nolan M."/>
            <person name="Tritt A."/>
            <person name="Barry K.W."/>
            <person name="Grigoriev I.V."/>
            <person name="Nagy L.G."/>
            <person name="Hibbett D."/>
            <person name="Henrissat B."/>
            <person name="Matheny P.B."/>
            <person name="Labbe J."/>
            <person name="Martin F.M."/>
        </authorList>
    </citation>
    <scope>NUCLEOTIDE SEQUENCE</scope>
    <source>
        <strain evidence="1">HHB10654</strain>
    </source>
</reference>
<dbReference type="EMBL" id="MU277191">
    <property type="protein sequence ID" value="KAI0066944.1"/>
    <property type="molecule type" value="Genomic_DNA"/>
</dbReference>
<gene>
    <name evidence="1" type="ORF">BV25DRAFT_1877908</name>
</gene>